<protein>
    <submittedName>
        <fullName evidence="2">Uncharacterized protein</fullName>
    </submittedName>
</protein>
<reference evidence="2 3" key="1">
    <citation type="journal article" date="2017" name="Elife">
        <title>Extensive horizontal gene transfer in cheese-associated bacteria.</title>
        <authorList>
            <person name="Bonham K.S."/>
            <person name="Wolfe B.E."/>
            <person name="Dutton R.J."/>
        </authorList>
    </citation>
    <scope>NUCLEOTIDE SEQUENCE [LARGE SCALE GENOMIC DNA]</scope>
    <source>
        <strain evidence="2 3">962_8</strain>
    </source>
</reference>
<dbReference type="InterPro" id="IPR010866">
    <property type="entry name" value="A-2_8-polyST"/>
</dbReference>
<dbReference type="Proteomes" id="UP000218620">
    <property type="component" value="Unassembled WGS sequence"/>
</dbReference>
<dbReference type="EMBL" id="NRGQ01000023">
    <property type="protein sequence ID" value="PCC42022.1"/>
    <property type="molecule type" value="Genomic_DNA"/>
</dbReference>
<evidence type="ECO:0000313" key="3">
    <source>
        <dbReference type="Proteomes" id="UP000218620"/>
    </source>
</evidence>
<evidence type="ECO:0000313" key="2">
    <source>
        <dbReference type="EMBL" id="PCC42022.1"/>
    </source>
</evidence>
<evidence type="ECO:0000256" key="1">
    <source>
        <dbReference type="SAM" id="MobiDB-lite"/>
    </source>
</evidence>
<dbReference type="RefSeq" id="WP_096178876.1">
    <property type="nucleotide sequence ID" value="NZ_NRGQ01000023.1"/>
</dbReference>
<organism evidence="2 3">
    <name type="scientific">Brevibacterium aurantiacum</name>
    <dbReference type="NCBI Taxonomy" id="273384"/>
    <lineage>
        <taxon>Bacteria</taxon>
        <taxon>Bacillati</taxon>
        <taxon>Actinomycetota</taxon>
        <taxon>Actinomycetes</taxon>
        <taxon>Micrococcales</taxon>
        <taxon>Brevibacteriaceae</taxon>
        <taxon>Brevibacterium</taxon>
    </lineage>
</organism>
<feature type="region of interest" description="Disordered" evidence="1">
    <location>
        <begin position="37"/>
        <end position="70"/>
    </location>
</feature>
<name>A0A2A3YQF3_BREAU</name>
<comment type="caution">
    <text evidence="2">The sequence shown here is derived from an EMBL/GenBank/DDBJ whole genome shotgun (WGS) entry which is preliminary data.</text>
</comment>
<sequence length="504" mass="53685">MKQLFLASTFFELVCLAAGIDSGVYDSTAAPALLGTDGVESSDELTGGSTDGGRAGDSSGAGDGSGNGSGSRERILLLSNNAAVLELTRPFATTPGADRLLARFDRVLDLNASVHPAHPSSWSPAHNDLPMVEAHLREKWGLGDDSIELVLESPQVNPAIALGRVFSRATIRVHADGLMSYGPTRNQIPLANGQRMSTLHYLPLVPGLEPRLLAEFGIVPVPLAPEAFRAVVREVGEATASELDEALDNDLPDSPWAFAVGQYLAALGLITGEEETALHVEMINEAAARGFSRVVFKPHPAAPPAQLEPLFDAAEKAGVELSILDIPILAEVVIDRLRPGLIVGGFSTALATAREIYEVPALTVGADMLLEAITPYQNSNRIPLTIIAEVCDGSAPVSHSSAEELSSLVAAVSYCMAPDVSRDLRGSAEAFLEQVFGGDDAAAAAGRFRRYFKRKRLTSLRLPGGNVDRFAPRQLVRRTGTLAVLAARRQQKRLATRSKSRRQH</sequence>
<gene>
    <name evidence="2" type="ORF">CIK65_14690</name>
</gene>
<dbReference type="Pfam" id="PF07388">
    <property type="entry name" value="A-2_8-polyST"/>
    <property type="match status" value="1"/>
</dbReference>
<proteinExistence type="predicted"/>
<feature type="compositionally biased region" description="Gly residues" evidence="1">
    <location>
        <begin position="49"/>
        <end position="69"/>
    </location>
</feature>
<accession>A0A2A3YQF3</accession>
<dbReference type="AlphaFoldDB" id="A0A2A3YQF3"/>